<protein>
    <submittedName>
        <fullName evidence="2">Uncharacterized protein</fullName>
    </submittedName>
</protein>
<dbReference type="InterPro" id="IPR050317">
    <property type="entry name" value="Plant_Fungal_Acyltransferase"/>
</dbReference>
<comment type="similarity">
    <text evidence="1">Belongs to the plant acyltransferase family.</text>
</comment>
<dbReference type="PANTHER" id="PTHR31642">
    <property type="entry name" value="TRICHOTHECENE 3-O-ACETYLTRANSFERASE"/>
    <property type="match status" value="1"/>
</dbReference>
<evidence type="ECO:0000313" key="3">
    <source>
        <dbReference type="Proteomes" id="UP001229421"/>
    </source>
</evidence>
<reference evidence="2" key="1">
    <citation type="journal article" date="2023" name="bioRxiv">
        <title>Improved chromosome-level genome assembly for marigold (Tagetes erecta).</title>
        <authorList>
            <person name="Jiang F."/>
            <person name="Yuan L."/>
            <person name="Wang S."/>
            <person name="Wang H."/>
            <person name="Xu D."/>
            <person name="Wang A."/>
            <person name="Fan W."/>
        </authorList>
    </citation>
    <scope>NUCLEOTIDE SEQUENCE</scope>
    <source>
        <strain evidence="2">WSJ</strain>
        <tissue evidence="2">Leaf</tissue>
    </source>
</reference>
<keyword evidence="3" id="KW-1185">Reference proteome</keyword>
<dbReference type="Proteomes" id="UP001229421">
    <property type="component" value="Unassembled WGS sequence"/>
</dbReference>
<evidence type="ECO:0000313" key="2">
    <source>
        <dbReference type="EMBL" id="KAK1438764.1"/>
    </source>
</evidence>
<organism evidence="2 3">
    <name type="scientific">Tagetes erecta</name>
    <name type="common">African marigold</name>
    <dbReference type="NCBI Taxonomy" id="13708"/>
    <lineage>
        <taxon>Eukaryota</taxon>
        <taxon>Viridiplantae</taxon>
        <taxon>Streptophyta</taxon>
        <taxon>Embryophyta</taxon>
        <taxon>Tracheophyta</taxon>
        <taxon>Spermatophyta</taxon>
        <taxon>Magnoliopsida</taxon>
        <taxon>eudicotyledons</taxon>
        <taxon>Gunneridae</taxon>
        <taxon>Pentapetalae</taxon>
        <taxon>asterids</taxon>
        <taxon>campanulids</taxon>
        <taxon>Asterales</taxon>
        <taxon>Asteraceae</taxon>
        <taxon>Asteroideae</taxon>
        <taxon>Heliantheae alliance</taxon>
        <taxon>Tageteae</taxon>
        <taxon>Tagetes</taxon>
    </lineage>
</organism>
<dbReference type="InterPro" id="IPR023213">
    <property type="entry name" value="CAT-like_dom_sf"/>
</dbReference>
<dbReference type="Gene3D" id="3.30.559.10">
    <property type="entry name" value="Chloramphenicol acetyltransferase-like domain"/>
    <property type="match status" value="1"/>
</dbReference>
<dbReference type="AlphaFoldDB" id="A0AAD8LAE0"/>
<sequence length="351" mass="39211">MAVGKVQIESVQTVVPLRPSELKSQSVQLAKDVQGTIFSRRFHVIVYYNKASDDDSGWVTGGWMKETLGQALIDHPMLCGRLLQINNHTNNEFMEIVSNDSGVRFYEARVCSMSLREVVEMVDNELEAELVFWEDIDQQYPQFSPLCYVQVTNFKCGGYSIGFSCSLIVMDPFTFTSFLKQWANIHYAMLSKPQIPKLPLFHLSSIQKTTNLVSTTSLLGQDKSISVIFKTKSSGNLSIGAALCIEEAERKLGRILDNGFKFTLIVKHVSGETKAEAFCRQKLGAQSNKEGLVCGKWDALRVDDMILQKDNMPAYVSYWISSVNDQGLVMVISSPNRGKSGISTTFIVTLP</sequence>
<name>A0AAD8LAE0_TARER</name>
<evidence type="ECO:0000256" key="1">
    <source>
        <dbReference type="ARBA" id="ARBA00009861"/>
    </source>
</evidence>
<accession>A0AAD8LAE0</accession>
<proteinExistence type="inferred from homology"/>
<dbReference type="PANTHER" id="PTHR31642:SF299">
    <property type="entry name" value="OS02G0653400 PROTEIN"/>
    <property type="match status" value="1"/>
</dbReference>
<gene>
    <name evidence="2" type="ORF">QVD17_04574</name>
</gene>
<dbReference type="Pfam" id="PF02458">
    <property type="entry name" value="Transferase"/>
    <property type="match status" value="1"/>
</dbReference>
<dbReference type="EMBL" id="JAUHHV010000001">
    <property type="protein sequence ID" value="KAK1438764.1"/>
    <property type="molecule type" value="Genomic_DNA"/>
</dbReference>
<dbReference type="GO" id="GO:0016747">
    <property type="term" value="F:acyltransferase activity, transferring groups other than amino-acyl groups"/>
    <property type="evidence" value="ECO:0007669"/>
    <property type="project" value="TreeGrafter"/>
</dbReference>
<comment type="caution">
    <text evidence="2">The sequence shown here is derived from an EMBL/GenBank/DDBJ whole genome shotgun (WGS) entry which is preliminary data.</text>
</comment>